<dbReference type="Pfam" id="PF02321">
    <property type="entry name" value="OEP"/>
    <property type="match status" value="2"/>
</dbReference>
<evidence type="ECO:0000256" key="7">
    <source>
        <dbReference type="RuleBase" id="RU362097"/>
    </source>
</evidence>
<dbReference type="RefSeq" id="WP_386363633.1">
    <property type="nucleotide sequence ID" value="NZ_JBHRXZ010000018.1"/>
</dbReference>
<dbReference type="InterPro" id="IPR003423">
    <property type="entry name" value="OMP_efflux"/>
</dbReference>
<evidence type="ECO:0000256" key="2">
    <source>
        <dbReference type="ARBA" id="ARBA00022452"/>
    </source>
</evidence>
<keyword evidence="2 7" id="KW-1134">Transmembrane beta strand</keyword>
<reference evidence="9" key="1">
    <citation type="journal article" date="2019" name="Int. J. Syst. Evol. Microbiol.">
        <title>The Global Catalogue of Microorganisms (GCM) 10K type strain sequencing project: providing services to taxonomists for standard genome sequencing and annotation.</title>
        <authorList>
            <consortium name="The Broad Institute Genomics Platform"/>
            <consortium name="The Broad Institute Genome Sequencing Center for Infectious Disease"/>
            <person name="Wu L."/>
            <person name="Ma J."/>
        </authorList>
    </citation>
    <scope>NUCLEOTIDE SEQUENCE [LARGE SCALE GENOMIC DNA]</scope>
    <source>
        <strain evidence="9">KCTC 42447</strain>
    </source>
</reference>
<dbReference type="InterPro" id="IPR010131">
    <property type="entry name" value="MdtP/NodT-like"/>
</dbReference>
<dbReference type="Proteomes" id="UP001595630">
    <property type="component" value="Unassembled WGS sequence"/>
</dbReference>
<dbReference type="NCBIfam" id="TIGR01845">
    <property type="entry name" value="outer_NodT"/>
    <property type="match status" value="1"/>
</dbReference>
<keyword evidence="7" id="KW-0472">Membrane</keyword>
<comment type="caution">
    <text evidence="8">The sequence shown here is derived from an EMBL/GenBank/DDBJ whole genome shotgun (WGS) entry which is preliminary data.</text>
</comment>
<evidence type="ECO:0000256" key="6">
    <source>
        <dbReference type="ARBA" id="ARBA00023288"/>
    </source>
</evidence>
<dbReference type="Gene3D" id="2.20.200.10">
    <property type="entry name" value="Outer membrane efflux proteins (OEP)"/>
    <property type="match status" value="1"/>
</dbReference>
<proteinExistence type="inferred from homology"/>
<evidence type="ECO:0000256" key="3">
    <source>
        <dbReference type="ARBA" id="ARBA00022692"/>
    </source>
</evidence>
<dbReference type="PANTHER" id="PTHR30203">
    <property type="entry name" value="OUTER MEMBRANE CATION EFFLUX PROTEIN"/>
    <property type="match status" value="1"/>
</dbReference>
<evidence type="ECO:0000313" key="8">
    <source>
        <dbReference type="EMBL" id="MFC3607801.1"/>
    </source>
</evidence>
<dbReference type="PANTHER" id="PTHR30203:SF21">
    <property type="entry name" value="OUTER MEMBRANE COMPONENT OF MULTIDRUG EFFLUX PUMP-RELATED"/>
    <property type="match status" value="1"/>
</dbReference>
<keyword evidence="5" id="KW-0998">Cell outer membrane</keyword>
<evidence type="ECO:0000256" key="1">
    <source>
        <dbReference type="ARBA" id="ARBA00007613"/>
    </source>
</evidence>
<accession>A0ABV7T4G4</accession>
<comment type="similarity">
    <text evidence="1 7">Belongs to the outer membrane factor (OMF) (TC 1.B.17) family.</text>
</comment>
<comment type="subcellular location">
    <subcellularLocation>
        <location evidence="7">Cell outer membrane</location>
        <topology evidence="7">Lipid-anchor</topology>
    </subcellularLocation>
</comment>
<keyword evidence="6 7" id="KW-0449">Lipoprotein</keyword>
<gene>
    <name evidence="8" type="ORF">ACFOMF_08440</name>
</gene>
<evidence type="ECO:0000313" key="9">
    <source>
        <dbReference type="Proteomes" id="UP001595630"/>
    </source>
</evidence>
<dbReference type="PROSITE" id="PS51257">
    <property type="entry name" value="PROKAR_LIPOPROTEIN"/>
    <property type="match status" value="1"/>
</dbReference>
<name>A0ABV7T4G4_9GAMM</name>
<keyword evidence="3 7" id="KW-0812">Transmembrane</keyword>
<sequence length="495" mass="53658">MGLWRRLFPWLMAAALTACSSVPEHERPALPEDWFHGQARPLDDAALTEWWQRFDDPMLTGLVQRAINDNRNVRQAMLQVEATRAQLRQSRSGLFPRLDLPGSFSRQWVGLDNAAEGTELEPFVGGGDTLRLDMWELALQASWEIDLFGARRARVDAARQQMRATQAEAIAARLAVAANAAQGYVQLRALQGQQQLLEESIGIAAELERIAGLLFEVGDVTRLDVQSATAERTALQAQRVNLEISLAEARLALDTLLAQPHGSLAREIARSAPVPLIEGGIPPGQPIDLLRRRPDLIAAAAQLDAADRLSLAARRDLFPQLAVQAAAGRSGVALNSNFSTASNFARLGATFGLPLLDFGQRRAAIELADVQGQGAFLALEQAIADALEEVERGLVAQEGQQRRLAALHEVLEQRERTYRLAQRTYELGEANLPEVLDAQRGLLQARQQVLEGRTALATAQVALFVALGGGWQSAPLADVEGIAEAGSTATPGAHP</sequence>
<dbReference type="EMBL" id="JBHRXZ010000018">
    <property type="protein sequence ID" value="MFC3607801.1"/>
    <property type="molecule type" value="Genomic_DNA"/>
</dbReference>
<organism evidence="8 9">
    <name type="scientific">Stutzerimonas tarimensis</name>
    <dbReference type="NCBI Taxonomy" id="1507735"/>
    <lineage>
        <taxon>Bacteria</taxon>
        <taxon>Pseudomonadati</taxon>
        <taxon>Pseudomonadota</taxon>
        <taxon>Gammaproteobacteria</taxon>
        <taxon>Pseudomonadales</taxon>
        <taxon>Pseudomonadaceae</taxon>
        <taxon>Stutzerimonas</taxon>
    </lineage>
</organism>
<evidence type="ECO:0000256" key="4">
    <source>
        <dbReference type="ARBA" id="ARBA00023139"/>
    </source>
</evidence>
<evidence type="ECO:0000256" key="5">
    <source>
        <dbReference type="ARBA" id="ARBA00023237"/>
    </source>
</evidence>
<dbReference type="SUPFAM" id="SSF56954">
    <property type="entry name" value="Outer membrane efflux proteins (OEP)"/>
    <property type="match status" value="1"/>
</dbReference>
<dbReference type="Gene3D" id="1.20.1600.10">
    <property type="entry name" value="Outer membrane efflux proteins (OEP)"/>
    <property type="match status" value="1"/>
</dbReference>
<keyword evidence="4 7" id="KW-0564">Palmitate</keyword>
<protein>
    <submittedName>
        <fullName evidence="8">Efflux transporter outer membrane subunit</fullName>
    </submittedName>
</protein>
<keyword evidence="9" id="KW-1185">Reference proteome</keyword>